<name>A0A2R7YZM6_9ACTN</name>
<evidence type="ECO:0000313" key="2">
    <source>
        <dbReference type="EMBL" id="PUA81833.1"/>
    </source>
</evidence>
<protein>
    <submittedName>
        <fullName evidence="2">Uncharacterized protein</fullName>
    </submittedName>
</protein>
<reference evidence="2 3" key="1">
    <citation type="submission" date="2018-03" db="EMBL/GenBank/DDBJ databases">
        <authorList>
            <person name="Keele B.F."/>
        </authorList>
    </citation>
    <scope>NUCLEOTIDE SEQUENCE [LARGE SCALE GENOMIC DNA]</scope>
    <source>
        <strain evidence="2 3">IB-3</strain>
    </source>
</reference>
<dbReference type="AlphaFoldDB" id="A0A2R7YZM6"/>
<feature type="region of interest" description="Disordered" evidence="1">
    <location>
        <begin position="122"/>
        <end position="143"/>
    </location>
</feature>
<accession>A0A2R7YZM6</accession>
<feature type="compositionally biased region" description="Low complexity" evidence="1">
    <location>
        <begin position="124"/>
        <end position="137"/>
    </location>
</feature>
<evidence type="ECO:0000313" key="3">
    <source>
        <dbReference type="Proteomes" id="UP000244867"/>
    </source>
</evidence>
<dbReference type="Proteomes" id="UP000244867">
    <property type="component" value="Unassembled WGS sequence"/>
</dbReference>
<gene>
    <name evidence="2" type="ORF">C7S10_07170</name>
</gene>
<dbReference type="EMBL" id="PYXZ01000002">
    <property type="protein sequence ID" value="PUA81833.1"/>
    <property type="molecule type" value="Genomic_DNA"/>
</dbReference>
<comment type="caution">
    <text evidence="2">The sequence shown here is derived from an EMBL/GenBank/DDBJ whole genome shotgun (WGS) entry which is preliminary data.</text>
</comment>
<sequence>MRATPTAIRSGVLVHVRRVSTVASSPTRDTASVDSSCARESAHAAYQPRAVSNAACARLASADISTNSTAVARSSVTLVLVVRAFLPLPERDFFTTSAVPVNERTMAPAPFGSAKRVCWQGMTSPSPSRLSEVSSSLHARPRP</sequence>
<evidence type="ECO:0000256" key="1">
    <source>
        <dbReference type="SAM" id="MobiDB-lite"/>
    </source>
</evidence>
<proteinExistence type="predicted"/>
<organism evidence="2 3">
    <name type="scientific">Nocardioides currus</name>
    <dbReference type="NCBI Taxonomy" id="2133958"/>
    <lineage>
        <taxon>Bacteria</taxon>
        <taxon>Bacillati</taxon>
        <taxon>Actinomycetota</taxon>
        <taxon>Actinomycetes</taxon>
        <taxon>Propionibacteriales</taxon>
        <taxon>Nocardioidaceae</taxon>
        <taxon>Nocardioides</taxon>
    </lineage>
</organism>
<keyword evidence="3" id="KW-1185">Reference proteome</keyword>